<reference evidence="1" key="2">
    <citation type="journal article" date="2016" name="G3 (Bethesda)">
        <title>Genome Evolution in Three Species of Cactophilic Drosophila.</title>
        <authorList>
            <person name="Sanchez-Flores A."/>
            <person name="Penazola F."/>
            <person name="Carpinteyro-Ponce J."/>
            <person name="Nazario-Yepiz N."/>
            <person name="Abreu-Goodger C."/>
            <person name="Machado C.A."/>
            <person name="Markow T.A."/>
        </authorList>
    </citation>
    <scope>NUCLEOTIDE SEQUENCE [LARGE SCALE GENOMIC DNA]</scope>
</reference>
<organism evidence="1 2">
    <name type="scientific">Drosophila arizonae</name>
    <name type="common">Fruit fly</name>
    <dbReference type="NCBI Taxonomy" id="7263"/>
    <lineage>
        <taxon>Eukaryota</taxon>
        <taxon>Metazoa</taxon>
        <taxon>Ecdysozoa</taxon>
        <taxon>Arthropoda</taxon>
        <taxon>Hexapoda</taxon>
        <taxon>Insecta</taxon>
        <taxon>Pterygota</taxon>
        <taxon>Neoptera</taxon>
        <taxon>Endopterygota</taxon>
        <taxon>Diptera</taxon>
        <taxon>Brachycera</taxon>
        <taxon>Muscomorpha</taxon>
        <taxon>Ephydroidea</taxon>
        <taxon>Drosophilidae</taxon>
        <taxon>Drosophila</taxon>
    </lineage>
</organism>
<name>A0ABM1Q634_DROAR</name>
<evidence type="ECO:0000313" key="1">
    <source>
        <dbReference type="Proteomes" id="UP000694904"/>
    </source>
</evidence>
<keyword evidence="1" id="KW-1185">Reference proteome</keyword>
<gene>
    <name evidence="2" type="primary">LOC108621859</name>
</gene>
<reference evidence="1" key="1">
    <citation type="journal article" date="1997" name="Nucleic Acids Res.">
        <title>tRNAscan-SE: a program for improved detection of transfer RNA genes in genomic sequence.</title>
        <authorList>
            <person name="Lowe T.M."/>
            <person name="Eddy S.R."/>
        </authorList>
    </citation>
    <scope>NUCLEOTIDE SEQUENCE [LARGE SCALE GENOMIC DNA]</scope>
</reference>
<dbReference type="RefSeq" id="XP_017874920.1">
    <property type="nucleotide sequence ID" value="XM_018019431.1"/>
</dbReference>
<sequence length="478" mass="54828">MRRSKAPSIRRAAKMGVSVAELDPAQSVSTPLEMEWGTSGAYKGFRPHKYNEGENPLKDKRIFLVLWRKQSNKKHKTWTGNGTLELTTTKATLKDETGKVMDVLTCFNRDKIQEGALLEIGNRDIEIQAELRTADECISQRREEIENWYRQQEESVGIVSAHNEPARKLPRLPNILRKPKRSSELKCDVITATAPPVKLDEYICMLTPAELQCQSMQLLAEYCEHLEKHQLCRREDIYEIAQLICDHPVLLQHFEEQQVVSQALLPHLPPWQEMGLYDSAKFEFVHLMLDDLVVAHGQNCAIVASDQSCLDIIKGYCQCWDIAYVEDSCQADSFNGTISQDAKEPKAALFIAGHLSHEHLNNCKYVILYNFSIRSEISHLLAADTRVYTLITAGCWEEWQFQQHLGLFNGSEQLMDILKHRVSPTHQLQGIGQNVLVDWQQWQPPFNEAFLQDIFVSVEIPSLCYVYSKQHEDHLAHF</sequence>
<evidence type="ECO:0000313" key="2">
    <source>
        <dbReference type="RefSeq" id="XP_017874920.1"/>
    </source>
</evidence>
<accession>A0ABM1Q634</accession>
<reference evidence="2" key="3">
    <citation type="submission" date="2025-08" db="UniProtKB">
        <authorList>
            <consortium name="RefSeq"/>
        </authorList>
    </citation>
    <scope>IDENTIFICATION</scope>
    <source>
        <tissue evidence="2">Whole organism</tissue>
    </source>
</reference>
<dbReference type="GeneID" id="108621859"/>
<proteinExistence type="predicted"/>
<protein>
    <submittedName>
        <fullName evidence="2">Uncharacterized protein LOC108621859</fullName>
    </submittedName>
</protein>
<dbReference type="Proteomes" id="UP000694904">
    <property type="component" value="Chromosome 2"/>
</dbReference>